<evidence type="ECO:0000256" key="3">
    <source>
        <dbReference type="ARBA" id="ARBA00022558"/>
    </source>
</evidence>
<dbReference type="RefSeq" id="WP_004110430.1">
    <property type="nucleotide sequence ID" value="NZ_CAKNCC010000009.1"/>
</dbReference>
<dbReference type="AlphaFoldDB" id="A0AAD3UHZ1"/>
<dbReference type="InterPro" id="IPR016147">
    <property type="entry name" value="Pili_assmbl_chaperone_N"/>
</dbReference>
<dbReference type="Pfam" id="PF00345">
    <property type="entry name" value="PapD_N"/>
    <property type="match status" value="1"/>
</dbReference>
<dbReference type="EMBL" id="DACXIC010000006">
    <property type="protein sequence ID" value="HAU4356037.1"/>
    <property type="molecule type" value="Genomic_DNA"/>
</dbReference>
<comment type="caution">
    <text evidence="10">The sequence shown here is derived from an EMBL/GenBank/DDBJ whole genome shotgun (WGS) entry which is preliminary data.</text>
</comment>
<dbReference type="InterPro" id="IPR016148">
    <property type="entry name" value="Pili_assmbl_chaperone_C"/>
</dbReference>
<keyword evidence="3" id="KW-1029">Fimbrium biogenesis</keyword>
<comment type="subcellular location">
    <subcellularLocation>
        <location evidence="1">Periplasm</location>
    </subcellularLocation>
</comment>
<accession>A0AAD3UHZ1</accession>
<sequence>MLKRTIQFLSLLLAIAGIINQAHAGGIALGSTRVIYPQGSKQVSLPVINSSENNVFLIQSWVANADGSRSSDFIITPPLFVIQPKKENTLRIMYIGPSLPTDRESVFYLNSKAIPSVDKTRLANNSLQIATQSVIKLFIRPADLPVPSANAPAMLRCHSQNGRLIVTNPSPYYVSLVEIHAGSRKLPNAMVAPKSELTLQSSESRVTFQTVNDFGATTPVQTCQSQS</sequence>
<reference evidence="10" key="1">
    <citation type="journal article" date="2018" name="Genome Biol.">
        <title>SKESA: strategic k-mer extension for scrupulous assemblies.</title>
        <authorList>
            <person name="Souvorov A."/>
            <person name="Agarwala R."/>
            <person name="Lipman D.J."/>
        </authorList>
    </citation>
    <scope>NUCLEOTIDE SEQUENCE</scope>
    <source>
        <strain evidence="10">AUSMDU00005748</strain>
    </source>
</reference>
<evidence type="ECO:0000256" key="7">
    <source>
        <dbReference type="SAM" id="SignalP"/>
    </source>
</evidence>
<evidence type="ECO:0000256" key="2">
    <source>
        <dbReference type="ARBA" id="ARBA00007399"/>
    </source>
</evidence>
<dbReference type="PANTHER" id="PTHR30251">
    <property type="entry name" value="PILUS ASSEMBLY CHAPERONE"/>
    <property type="match status" value="1"/>
</dbReference>
<dbReference type="GO" id="GO:0071555">
    <property type="term" value="P:cell wall organization"/>
    <property type="evidence" value="ECO:0007669"/>
    <property type="project" value="InterPro"/>
</dbReference>
<feature type="domain" description="Pili assembly chaperone C-terminal" evidence="9">
    <location>
        <begin position="166"/>
        <end position="218"/>
    </location>
</feature>
<evidence type="ECO:0000313" key="10">
    <source>
        <dbReference type="EMBL" id="HAU4356037.1"/>
    </source>
</evidence>
<evidence type="ECO:0000313" key="11">
    <source>
        <dbReference type="Proteomes" id="UP000868497"/>
    </source>
</evidence>
<keyword evidence="4 7" id="KW-0732">Signal</keyword>
<evidence type="ECO:0000256" key="4">
    <source>
        <dbReference type="ARBA" id="ARBA00022729"/>
    </source>
</evidence>
<protein>
    <submittedName>
        <fullName evidence="10">Fimbria/pilus periplasmic chaperone</fullName>
    </submittedName>
</protein>
<dbReference type="FunFam" id="2.60.40.10:FF:000458">
    <property type="entry name" value="Molecular chaperone FimC"/>
    <property type="match status" value="1"/>
</dbReference>
<dbReference type="PRINTS" id="PR00969">
    <property type="entry name" value="CHAPERONPILI"/>
</dbReference>
<evidence type="ECO:0000259" key="8">
    <source>
        <dbReference type="Pfam" id="PF00345"/>
    </source>
</evidence>
<evidence type="ECO:0000256" key="6">
    <source>
        <dbReference type="ARBA" id="ARBA00023186"/>
    </source>
</evidence>
<dbReference type="SUPFAM" id="SSF49584">
    <property type="entry name" value="Periplasmic chaperone C-domain"/>
    <property type="match status" value="1"/>
</dbReference>
<evidence type="ECO:0000256" key="1">
    <source>
        <dbReference type="ARBA" id="ARBA00004418"/>
    </source>
</evidence>
<dbReference type="Pfam" id="PF02753">
    <property type="entry name" value="PapD_C"/>
    <property type="match status" value="1"/>
</dbReference>
<dbReference type="InterPro" id="IPR001829">
    <property type="entry name" value="Pili_assmbl_chaperone_bac"/>
</dbReference>
<dbReference type="InterPro" id="IPR008962">
    <property type="entry name" value="PapD-like_sf"/>
</dbReference>
<keyword evidence="6" id="KW-0143">Chaperone</keyword>
<evidence type="ECO:0000256" key="5">
    <source>
        <dbReference type="ARBA" id="ARBA00022764"/>
    </source>
</evidence>
<name>A0AAD3UHZ1_KLEOX</name>
<feature type="chain" id="PRO_5042075202" evidence="7">
    <location>
        <begin position="25"/>
        <end position="227"/>
    </location>
</feature>
<organism evidence="10 11">
    <name type="scientific">Klebsiella oxytoca</name>
    <dbReference type="NCBI Taxonomy" id="571"/>
    <lineage>
        <taxon>Bacteria</taxon>
        <taxon>Pseudomonadati</taxon>
        <taxon>Pseudomonadota</taxon>
        <taxon>Gammaproteobacteria</taxon>
        <taxon>Enterobacterales</taxon>
        <taxon>Enterobacteriaceae</taxon>
        <taxon>Klebsiella/Raoultella group</taxon>
        <taxon>Klebsiella</taxon>
    </lineage>
</organism>
<dbReference type="InterPro" id="IPR013783">
    <property type="entry name" value="Ig-like_fold"/>
</dbReference>
<comment type="similarity">
    <text evidence="2">Belongs to the periplasmic pilus chaperone family.</text>
</comment>
<evidence type="ECO:0000259" key="9">
    <source>
        <dbReference type="Pfam" id="PF02753"/>
    </source>
</evidence>
<keyword evidence="5" id="KW-0574">Periplasm</keyword>
<feature type="signal peptide" evidence="7">
    <location>
        <begin position="1"/>
        <end position="24"/>
    </location>
</feature>
<dbReference type="Proteomes" id="UP000868497">
    <property type="component" value="Unassembled WGS sequence"/>
</dbReference>
<dbReference type="InterPro" id="IPR036316">
    <property type="entry name" value="Pili_assmbl_chap_C_dom_sf"/>
</dbReference>
<dbReference type="InterPro" id="IPR050643">
    <property type="entry name" value="Periplasmic_pilus_chap"/>
</dbReference>
<dbReference type="GO" id="GO:0030288">
    <property type="term" value="C:outer membrane-bounded periplasmic space"/>
    <property type="evidence" value="ECO:0007669"/>
    <property type="project" value="InterPro"/>
</dbReference>
<reference evidence="10" key="2">
    <citation type="submission" date="2019-09" db="EMBL/GenBank/DDBJ databases">
        <authorList>
            <consortium name="NCBI Pathogen Detection Project"/>
        </authorList>
    </citation>
    <scope>NUCLEOTIDE SEQUENCE</scope>
    <source>
        <strain evidence="10">AUSMDU00005748</strain>
    </source>
</reference>
<gene>
    <name evidence="10" type="ORF">F6W21_06810</name>
</gene>
<dbReference type="PANTHER" id="PTHR30251:SF0">
    <property type="entry name" value="FIMBRIAL CHAPERONE PROTEIN ELFD-RELATED"/>
    <property type="match status" value="1"/>
</dbReference>
<dbReference type="Gene3D" id="2.60.40.10">
    <property type="entry name" value="Immunoglobulins"/>
    <property type="match status" value="2"/>
</dbReference>
<feature type="domain" description="Pili assembly chaperone N-terminal" evidence="8">
    <location>
        <begin position="26"/>
        <end position="144"/>
    </location>
</feature>
<dbReference type="SUPFAM" id="SSF49354">
    <property type="entry name" value="PapD-like"/>
    <property type="match status" value="1"/>
</dbReference>
<proteinExistence type="inferred from homology"/>